<dbReference type="InterPro" id="IPR000073">
    <property type="entry name" value="AB_hydrolase_1"/>
</dbReference>
<proteinExistence type="predicted"/>
<dbReference type="Gene3D" id="3.40.50.1820">
    <property type="entry name" value="alpha/beta hydrolase"/>
    <property type="match status" value="1"/>
</dbReference>
<dbReference type="InterPro" id="IPR029058">
    <property type="entry name" value="AB_hydrolase_fold"/>
</dbReference>
<gene>
    <name evidence="3" type="ORF">E3O11_07700</name>
</gene>
<organism evidence="3 4">
    <name type="scientific">Cryobacterium levicorallinum</name>
    <dbReference type="NCBI Taxonomy" id="995038"/>
    <lineage>
        <taxon>Bacteria</taxon>
        <taxon>Bacillati</taxon>
        <taxon>Actinomycetota</taxon>
        <taxon>Actinomycetes</taxon>
        <taxon>Micrococcales</taxon>
        <taxon>Microbacteriaceae</taxon>
        <taxon>Cryobacterium</taxon>
    </lineage>
</organism>
<comment type="caution">
    <text evidence="3">The sequence shown here is derived from an EMBL/GenBank/DDBJ whole genome shotgun (WGS) entry which is preliminary data.</text>
</comment>
<evidence type="ECO:0000256" key="1">
    <source>
        <dbReference type="ARBA" id="ARBA00022559"/>
    </source>
</evidence>
<feature type="domain" description="AB hydrolase-1" evidence="2">
    <location>
        <begin position="86"/>
        <end position="188"/>
    </location>
</feature>
<accession>A0A4R8VL46</accession>
<dbReference type="GO" id="GO:0004601">
    <property type="term" value="F:peroxidase activity"/>
    <property type="evidence" value="ECO:0007669"/>
    <property type="project" value="UniProtKB-KW"/>
</dbReference>
<sequence>MPNRSTKYPIRITNPIIENPTSTPPIMLSLGVSDRSPGQNSLCRFQPSQSLVFRAHRTWRYARGMPRLDVPGASLYYETLGDPESPALLLLHAGIATLRMWDPQVAALAAHHFVIRFDARGFGQTTTENVEFSNRADAAALLDHFGVARATLIGCSRGGTIAIDLAVASPERVAGLVTIGSGPSGFPEVELTEREDALFDKLDAAFTARQWPRLARLEVTLWAVGPTRKPADVDPAFLALAQELNLRNVIHATEAPISIPLEPPALDRVSDIDVPALVTVGELDVTSALAHYEFLLEMLPQSSGCTFRGTAHLPSVEHPLEFQRVLISWLATNNL</sequence>
<keyword evidence="1" id="KW-0575">Peroxidase</keyword>
<evidence type="ECO:0000259" key="2">
    <source>
        <dbReference type="Pfam" id="PF00561"/>
    </source>
</evidence>
<keyword evidence="3" id="KW-0378">Hydrolase</keyword>
<name>A0A4R8VL46_9MICO</name>
<dbReference type="Pfam" id="PF00561">
    <property type="entry name" value="Abhydrolase_1"/>
    <property type="match status" value="1"/>
</dbReference>
<evidence type="ECO:0000313" key="3">
    <source>
        <dbReference type="EMBL" id="TFB84933.1"/>
    </source>
</evidence>
<keyword evidence="1" id="KW-0560">Oxidoreductase</keyword>
<dbReference type="Proteomes" id="UP000297963">
    <property type="component" value="Unassembled WGS sequence"/>
</dbReference>
<protein>
    <submittedName>
        <fullName evidence="3">Alpha/beta fold hydrolase</fullName>
    </submittedName>
</protein>
<dbReference type="PRINTS" id="PR00412">
    <property type="entry name" value="EPOXHYDRLASE"/>
</dbReference>
<reference evidence="3 4" key="1">
    <citation type="submission" date="2019-03" db="EMBL/GenBank/DDBJ databases">
        <title>Genomics of glacier-inhabiting Cryobacterium strains.</title>
        <authorList>
            <person name="Liu Q."/>
            <person name="Xin Y.-H."/>
        </authorList>
    </citation>
    <scope>NUCLEOTIDE SEQUENCE [LARGE SCALE GENOMIC DNA]</scope>
    <source>
        <strain evidence="3 4">Hh34</strain>
    </source>
</reference>
<dbReference type="GO" id="GO:0016787">
    <property type="term" value="F:hydrolase activity"/>
    <property type="evidence" value="ECO:0007669"/>
    <property type="project" value="UniProtKB-KW"/>
</dbReference>
<dbReference type="AlphaFoldDB" id="A0A4R8VL46"/>
<evidence type="ECO:0000313" key="4">
    <source>
        <dbReference type="Proteomes" id="UP000297963"/>
    </source>
</evidence>
<dbReference type="InterPro" id="IPR050471">
    <property type="entry name" value="AB_hydrolase"/>
</dbReference>
<dbReference type="PRINTS" id="PR00111">
    <property type="entry name" value="ABHYDROLASE"/>
</dbReference>
<dbReference type="EMBL" id="SOFE01000014">
    <property type="protein sequence ID" value="TFB84933.1"/>
    <property type="molecule type" value="Genomic_DNA"/>
</dbReference>
<dbReference type="SUPFAM" id="SSF53474">
    <property type="entry name" value="alpha/beta-Hydrolases"/>
    <property type="match status" value="1"/>
</dbReference>
<dbReference type="PANTHER" id="PTHR43433:SF5">
    <property type="entry name" value="AB HYDROLASE-1 DOMAIN-CONTAINING PROTEIN"/>
    <property type="match status" value="1"/>
</dbReference>
<dbReference type="InterPro" id="IPR000639">
    <property type="entry name" value="Epox_hydrolase-like"/>
</dbReference>
<dbReference type="PANTHER" id="PTHR43433">
    <property type="entry name" value="HYDROLASE, ALPHA/BETA FOLD FAMILY PROTEIN"/>
    <property type="match status" value="1"/>
</dbReference>